<dbReference type="Proteomes" id="UP000002207">
    <property type="component" value="Chromosome"/>
</dbReference>
<keyword evidence="2 7" id="KW-0963">Cytoplasm</keyword>
<organism evidence="11 12">
    <name type="scientific">Acidobacterium capsulatum (strain ATCC 51196 / DSM 11244 / BCRC 80197 / JCM 7670 / NBRC 15755 / NCIMB 13165 / 161)</name>
    <dbReference type="NCBI Taxonomy" id="240015"/>
    <lineage>
        <taxon>Bacteria</taxon>
        <taxon>Pseudomonadati</taxon>
        <taxon>Acidobacteriota</taxon>
        <taxon>Terriglobia</taxon>
        <taxon>Terriglobales</taxon>
        <taxon>Acidobacteriaceae</taxon>
        <taxon>Acidobacterium</taxon>
    </lineage>
</organism>
<keyword evidence="5 7" id="KW-0119">Carbohydrate metabolism</keyword>
<reference evidence="11 12" key="1">
    <citation type="journal article" date="2009" name="Appl. Environ. Microbiol.">
        <title>Three genomes from the phylum Acidobacteria provide insight into the lifestyles of these microorganisms in soils.</title>
        <authorList>
            <person name="Ward N.L."/>
            <person name="Challacombe J.F."/>
            <person name="Janssen P.H."/>
            <person name="Henrissat B."/>
            <person name="Coutinho P.M."/>
            <person name="Wu M."/>
            <person name="Xie G."/>
            <person name="Haft D.H."/>
            <person name="Sait M."/>
            <person name="Badger J."/>
            <person name="Barabote R.D."/>
            <person name="Bradley B."/>
            <person name="Brettin T.S."/>
            <person name="Brinkac L.M."/>
            <person name="Bruce D."/>
            <person name="Creasy T."/>
            <person name="Daugherty S.C."/>
            <person name="Davidsen T.M."/>
            <person name="DeBoy R.T."/>
            <person name="Detter J.C."/>
            <person name="Dodson R.J."/>
            <person name="Durkin A.S."/>
            <person name="Ganapathy A."/>
            <person name="Gwinn-Giglio M."/>
            <person name="Han C.S."/>
            <person name="Khouri H."/>
            <person name="Kiss H."/>
            <person name="Kothari S.P."/>
            <person name="Madupu R."/>
            <person name="Nelson K.E."/>
            <person name="Nelson W.C."/>
            <person name="Paulsen I."/>
            <person name="Penn K."/>
            <person name="Ren Q."/>
            <person name="Rosovitz M.J."/>
            <person name="Selengut J.D."/>
            <person name="Shrivastava S."/>
            <person name="Sullivan S.A."/>
            <person name="Tapia R."/>
            <person name="Thompson L.S."/>
            <person name="Watkins K.L."/>
            <person name="Yang Q."/>
            <person name="Yu C."/>
            <person name="Zafar N."/>
            <person name="Zhou L."/>
            <person name="Kuske C.R."/>
        </authorList>
    </citation>
    <scope>NUCLEOTIDE SEQUENCE [LARGE SCALE GENOMIC DNA]</scope>
    <source>
        <strain evidence="12">ATCC 51196 / DSM 11244 / BCRC 80197 / JCM 7670 / NBRC 15755 / NCIMB 13165 / 161</strain>
    </source>
</reference>
<gene>
    <name evidence="11" type="ordered locus">ACP_0747</name>
</gene>
<dbReference type="InterPro" id="IPR006549">
    <property type="entry name" value="HAD-SF_hydro_IIIA"/>
</dbReference>
<comment type="similarity">
    <text evidence="7">Belongs to the gmhB family.</text>
</comment>
<dbReference type="FunCoup" id="C1F285">
    <property type="interactions" value="211"/>
</dbReference>
<proteinExistence type="inferred from homology"/>
<evidence type="ECO:0000256" key="6">
    <source>
        <dbReference type="ARBA" id="ARBA00031828"/>
    </source>
</evidence>
<feature type="binding site" evidence="10">
    <location>
        <position position="134"/>
    </location>
    <ligand>
        <name>Mg(2+)</name>
        <dbReference type="ChEBI" id="CHEBI:18420"/>
    </ligand>
</feature>
<dbReference type="GO" id="GO:0046872">
    <property type="term" value="F:metal ion binding"/>
    <property type="evidence" value="ECO:0007669"/>
    <property type="project" value="UniProtKB-KW"/>
</dbReference>
<dbReference type="EC" id="3.1.3.-" evidence="7"/>
<evidence type="ECO:0000313" key="11">
    <source>
        <dbReference type="EMBL" id="ACO33543.1"/>
    </source>
</evidence>
<name>C1F285_ACIC5</name>
<feature type="binding site" evidence="10">
    <location>
        <position position="106"/>
    </location>
    <ligand>
        <name>Zn(2+)</name>
        <dbReference type="ChEBI" id="CHEBI:29105"/>
    </ligand>
</feature>
<keyword evidence="4 7" id="KW-0378">Hydrolase</keyword>
<comment type="cofactor">
    <cofactor evidence="10">
        <name>Zn(2+)</name>
        <dbReference type="ChEBI" id="CHEBI:29105"/>
    </cofactor>
</comment>
<dbReference type="NCBIfam" id="TIGR01662">
    <property type="entry name" value="HAD-SF-IIIA"/>
    <property type="match status" value="1"/>
</dbReference>
<feature type="binding site" evidence="10">
    <location>
        <position position="99"/>
    </location>
    <ligand>
        <name>Zn(2+)</name>
        <dbReference type="ChEBI" id="CHEBI:29105"/>
    </ligand>
</feature>
<keyword evidence="10" id="KW-0862">Zinc</keyword>
<feature type="binding site" evidence="10">
    <location>
        <position position="13"/>
    </location>
    <ligand>
        <name>Mg(2+)</name>
        <dbReference type="ChEBI" id="CHEBI:18420"/>
    </ligand>
</feature>
<dbReference type="Pfam" id="PF13242">
    <property type="entry name" value="Hydrolase_like"/>
    <property type="match status" value="1"/>
</dbReference>
<dbReference type="GO" id="GO:0005975">
    <property type="term" value="P:carbohydrate metabolic process"/>
    <property type="evidence" value="ECO:0007669"/>
    <property type="project" value="InterPro"/>
</dbReference>
<evidence type="ECO:0000256" key="2">
    <source>
        <dbReference type="ARBA" id="ARBA00022490"/>
    </source>
</evidence>
<dbReference type="InterPro" id="IPR006543">
    <property type="entry name" value="Histidinol-phos"/>
</dbReference>
<evidence type="ECO:0000256" key="4">
    <source>
        <dbReference type="ARBA" id="ARBA00022801"/>
    </source>
</evidence>
<feature type="binding site" evidence="10">
    <location>
        <position position="104"/>
    </location>
    <ligand>
        <name>Zn(2+)</name>
        <dbReference type="ChEBI" id="CHEBI:29105"/>
    </ligand>
</feature>
<dbReference type="EMBL" id="CP001472">
    <property type="protein sequence ID" value="ACO33543.1"/>
    <property type="molecule type" value="Genomic_DNA"/>
</dbReference>
<dbReference type="KEGG" id="aca:ACP_0747"/>
<evidence type="ECO:0000256" key="3">
    <source>
        <dbReference type="ARBA" id="ARBA00022723"/>
    </source>
</evidence>
<keyword evidence="3 10" id="KW-0479">Metal-binding</keyword>
<dbReference type="InterPro" id="IPR036412">
    <property type="entry name" value="HAD-like_sf"/>
</dbReference>
<dbReference type="HOGENOM" id="CLU_085077_2_0_0"/>
<keyword evidence="10" id="KW-0460">Magnesium</keyword>
<evidence type="ECO:0000256" key="1">
    <source>
        <dbReference type="ARBA" id="ARBA00004496"/>
    </source>
</evidence>
<protein>
    <recommendedName>
        <fullName evidence="6 7">D,D-heptose 1,7-bisphosphate phosphatase</fullName>
        <ecNumber evidence="7">3.1.3.-</ecNumber>
    </recommendedName>
</protein>
<dbReference type="PIRSF" id="PIRSF004682">
    <property type="entry name" value="GmhB"/>
    <property type="match status" value="1"/>
</dbReference>
<dbReference type="CDD" id="cd07503">
    <property type="entry name" value="HAD_HisB-N"/>
    <property type="match status" value="1"/>
</dbReference>
<accession>C1F285</accession>
<comment type="subcellular location">
    <subcellularLocation>
        <location evidence="1 7">Cytoplasm</location>
    </subcellularLocation>
</comment>
<dbReference type="PANTHER" id="PTHR42891">
    <property type="entry name" value="D-GLYCERO-BETA-D-MANNO-HEPTOSE-1,7-BISPHOSPHATE 7-PHOSPHATASE"/>
    <property type="match status" value="1"/>
</dbReference>
<evidence type="ECO:0000256" key="5">
    <source>
        <dbReference type="ARBA" id="ARBA00023277"/>
    </source>
</evidence>
<feature type="site" description="Stabilizes the phosphoryl group" evidence="9">
    <location>
        <position position="108"/>
    </location>
</feature>
<comment type="cofactor">
    <cofactor evidence="10">
        <name>Mg(2+)</name>
        <dbReference type="ChEBI" id="CHEBI:18420"/>
    </cofactor>
</comment>
<dbReference type="AlphaFoldDB" id="C1F285"/>
<dbReference type="SUPFAM" id="SSF56784">
    <property type="entry name" value="HAD-like"/>
    <property type="match status" value="1"/>
</dbReference>
<dbReference type="STRING" id="240015.ACP_0747"/>
<feature type="site" description="Contributes to substrate recognition" evidence="9">
    <location>
        <position position="107"/>
    </location>
</feature>
<evidence type="ECO:0000256" key="8">
    <source>
        <dbReference type="PIRSR" id="PIRSR004682-1"/>
    </source>
</evidence>
<dbReference type="NCBIfam" id="TIGR01656">
    <property type="entry name" value="Histidinol-ppas"/>
    <property type="match status" value="1"/>
</dbReference>
<sequence length="193" mass="21490">MQNLQNKMFIFLDRDGVINRKPPEGEYVERWEDFHILPGVEQAVAVLNTHGKKVIVVTNQRGVALGKYRAADVEFIHQKLQEQLANAGGHIDAFYYCPHDREECDCRKPKPGLILQAFHDFPEANAANSVIIGDSLSDLEAGHSLGMPSIFIDGPRERQKPGAEQARSVAGKTCHSLAEAVDAILRPQRIKPE</sequence>
<dbReference type="eggNOG" id="COG0241">
    <property type="taxonomic scope" value="Bacteria"/>
</dbReference>
<evidence type="ECO:0000256" key="10">
    <source>
        <dbReference type="PIRSR" id="PIRSR004682-4"/>
    </source>
</evidence>
<evidence type="ECO:0000313" key="12">
    <source>
        <dbReference type="Proteomes" id="UP000002207"/>
    </source>
</evidence>
<dbReference type="Gene3D" id="3.40.50.1000">
    <property type="entry name" value="HAD superfamily/HAD-like"/>
    <property type="match status" value="1"/>
</dbReference>
<dbReference type="GO" id="GO:0016791">
    <property type="term" value="F:phosphatase activity"/>
    <property type="evidence" value="ECO:0007669"/>
    <property type="project" value="InterPro"/>
</dbReference>
<dbReference type="InterPro" id="IPR004446">
    <property type="entry name" value="Heptose_bisP_phosphatase"/>
</dbReference>
<dbReference type="GO" id="GO:0005737">
    <property type="term" value="C:cytoplasm"/>
    <property type="evidence" value="ECO:0007669"/>
    <property type="project" value="UniProtKB-SubCell"/>
</dbReference>
<feature type="active site" description="Proton donor" evidence="8">
    <location>
        <position position="13"/>
    </location>
</feature>
<feature type="active site" description="Proton donor" evidence="8">
    <location>
        <position position="15"/>
    </location>
</feature>
<evidence type="ECO:0000256" key="9">
    <source>
        <dbReference type="PIRSR" id="PIRSR004682-3"/>
    </source>
</evidence>
<feature type="binding site" evidence="10">
    <location>
        <position position="15"/>
    </location>
    <ligand>
        <name>Mg(2+)</name>
        <dbReference type="ChEBI" id="CHEBI:18420"/>
    </ligand>
</feature>
<feature type="site" description="Stabilizes the phosphoryl group" evidence="9">
    <location>
        <position position="58"/>
    </location>
</feature>
<dbReference type="PANTHER" id="PTHR42891:SF1">
    <property type="entry name" value="D-GLYCERO-BETA-D-MANNO-HEPTOSE-1,7-BISPHOSPHATE 7-PHOSPHATASE"/>
    <property type="match status" value="1"/>
</dbReference>
<feature type="binding site" evidence="10">
    <location>
        <position position="97"/>
    </location>
    <ligand>
        <name>Zn(2+)</name>
        <dbReference type="ChEBI" id="CHEBI:29105"/>
    </ligand>
</feature>
<keyword evidence="12" id="KW-1185">Reference proteome</keyword>
<evidence type="ECO:0000256" key="7">
    <source>
        <dbReference type="PIRNR" id="PIRNR004682"/>
    </source>
</evidence>
<dbReference type="InterPro" id="IPR023214">
    <property type="entry name" value="HAD_sf"/>
</dbReference>
<dbReference type="InParanoid" id="C1F285"/>